<reference evidence="1 2" key="1">
    <citation type="submission" date="2021-06" db="EMBL/GenBank/DDBJ databases">
        <authorList>
            <person name="Palmer J.M."/>
        </authorList>
    </citation>
    <scope>NUCLEOTIDE SEQUENCE [LARGE SCALE GENOMIC DNA]</scope>
    <source>
        <strain evidence="1 2">XC_2019</strain>
        <tissue evidence="1">Muscle</tissue>
    </source>
</reference>
<proteinExistence type="predicted"/>
<feature type="non-terminal residue" evidence="1">
    <location>
        <position position="53"/>
    </location>
</feature>
<dbReference type="EMBL" id="JAHRIN010047686">
    <property type="protein sequence ID" value="MEQ2208069.1"/>
    <property type="molecule type" value="Genomic_DNA"/>
</dbReference>
<accession>A0ABV0RIS3</accession>
<dbReference type="Proteomes" id="UP001434883">
    <property type="component" value="Unassembled WGS sequence"/>
</dbReference>
<comment type="caution">
    <text evidence="1">The sequence shown here is derived from an EMBL/GenBank/DDBJ whole genome shotgun (WGS) entry which is preliminary data.</text>
</comment>
<keyword evidence="2" id="KW-1185">Reference proteome</keyword>
<organism evidence="1 2">
    <name type="scientific">Xenoophorus captivus</name>
    <dbReference type="NCBI Taxonomy" id="1517983"/>
    <lineage>
        <taxon>Eukaryota</taxon>
        <taxon>Metazoa</taxon>
        <taxon>Chordata</taxon>
        <taxon>Craniata</taxon>
        <taxon>Vertebrata</taxon>
        <taxon>Euteleostomi</taxon>
        <taxon>Actinopterygii</taxon>
        <taxon>Neopterygii</taxon>
        <taxon>Teleostei</taxon>
        <taxon>Neoteleostei</taxon>
        <taxon>Acanthomorphata</taxon>
        <taxon>Ovalentaria</taxon>
        <taxon>Atherinomorphae</taxon>
        <taxon>Cyprinodontiformes</taxon>
        <taxon>Goodeidae</taxon>
        <taxon>Xenoophorus</taxon>
    </lineage>
</organism>
<protein>
    <submittedName>
        <fullName evidence="1">Uncharacterized protein</fullName>
    </submittedName>
</protein>
<evidence type="ECO:0000313" key="1">
    <source>
        <dbReference type="EMBL" id="MEQ2208069.1"/>
    </source>
</evidence>
<evidence type="ECO:0000313" key="2">
    <source>
        <dbReference type="Proteomes" id="UP001434883"/>
    </source>
</evidence>
<sequence length="53" mass="5614">MAINQAGRSYKSVLRRLLGIAGLRENSSSPKLDAGAAFPLLRPGGEERTAAVF</sequence>
<gene>
    <name evidence="1" type="ORF">XENOCAPTIV_024361</name>
</gene>
<name>A0ABV0RIS3_9TELE</name>